<evidence type="ECO:0000256" key="1">
    <source>
        <dbReference type="SAM" id="MobiDB-lite"/>
    </source>
</evidence>
<dbReference type="Proteomes" id="UP000334340">
    <property type="component" value="Unassembled WGS sequence"/>
</dbReference>
<accession>A0A564ZKN9</accession>
<sequence length="115" mass="12726">MGYCFERPLTPTFPQTGRGGSNNNTAPHLERTQGQGVHKTLLAPHLGERIQVRGCGVSTVIPMGVLAAHAVFVLLLYRVRRGVKERSWRTGDWVLTTGSIVLYVRKQCPHYSDGP</sequence>
<feature type="region of interest" description="Disordered" evidence="1">
    <location>
        <begin position="1"/>
        <end position="30"/>
    </location>
</feature>
<feature type="transmembrane region" description="Helical" evidence="2">
    <location>
        <begin position="60"/>
        <end position="79"/>
    </location>
</feature>
<protein>
    <submittedName>
        <fullName evidence="3">Uncharacterized protein</fullName>
    </submittedName>
</protein>
<proteinExistence type="predicted"/>
<organism evidence="3 4">
    <name type="scientific">Candidatus Methylomirabilis lanthanidiphila</name>
    <dbReference type="NCBI Taxonomy" id="2211376"/>
    <lineage>
        <taxon>Bacteria</taxon>
        <taxon>Candidatus Methylomirabilota</taxon>
        <taxon>Candidatus Methylomirabilia</taxon>
        <taxon>Candidatus Methylomirabilales</taxon>
        <taxon>Candidatus Methylomirabilaceae</taxon>
        <taxon>Candidatus Methylomirabilis</taxon>
    </lineage>
</organism>
<evidence type="ECO:0000313" key="3">
    <source>
        <dbReference type="EMBL" id="VUZ85686.1"/>
    </source>
</evidence>
<keyword evidence="2" id="KW-1133">Transmembrane helix</keyword>
<gene>
    <name evidence="3" type="ORF">MELA_02071</name>
</gene>
<keyword evidence="4" id="KW-1185">Reference proteome</keyword>
<reference evidence="3 4" key="1">
    <citation type="submission" date="2019-07" db="EMBL/GenBank/DDBJ databases">
        <authorList>
            <person name="Cremers G."/>
        </authorList>
    </citation>
    <scope>NUCLEOTIDE SEQUENCE [LARGE SCALE GENOMIC DNA]</scope>
</reference>
<dbReference type="EMBL" id="CABIKM010000031">
    <property type="protein sequence ID" value="VUZ85686.1"/>
    <property type="molecule type" value="Genomic_DNA"/>
</dbReference>
<keyword evidence="2" id="KW-0472">Membrane</keyword>
<dbReference type="AlphaFoldDB" id="A0A564ZKN9"/>
<name>A0A564ZKN9_9BACT</name>
<keyword evidence="2" id="KW-0812">Transmembrane</keyword>
<evidence type="ECO:0000256" key="2">
    <source>
        <dbReference type="SAM" id="Phobius"/>
    </source>
</evidence>
<evidence type="ECO:0000313" key="4">
    <source>
        <dbReference type="Proteomes" id="UP000334340"/>
    </source>
</evidence>